<reference evidence="1" key="1">
    <citation type="submission" date="2016-02" db="EMBL/GenBank/DDBJ databases">
        <title>WGS assembly of Manihot esculenta.</title>
        <authorList>
            <person name="Bredeson J.V."/>
            <person name="Prochnik S.E."/>
            <person name="Lyons J.B."/>
            <person name="Schmutz J."/>
            <person name="Grimwood J."/>
            <person name="Vrebalov J."/>
            <person name="Bart R.S."/>
            <person name="Amuge T."/>
            <person name="Ferguson M.E."/>
            <person name="Green R."/>
            <person name="Putnam N."/>
            <person name="Stites J."/>
            <person name="Rounsley S."/>
            <person name="Rokhsar D.S."/>
        </authorList>
    </citation>
    <scope>NUCLEOTIDE SEQUENCE [LARGE SCALE GENOMIC DNA]</scope>
    <source>
        <tissue evidence="1">Leaf</tissue>
    </source>
</reference>
<accession>A0A2C9UDN8</accession>
<dbReference type="AlphaFoldDB" id="A0A2C9UDN8"/>
<protein>
    <submittedName>
        <fullName evidence="1">Uncharacterized protein</fullName>
    </submittedName>
</protein>
<gene>
    <name evidence="1" type="ORF">MANES_15G063100</name>
</gene>
<organism evidence="1">
    <name type="scientific">Manihot esculenta</name>
    <name type="common">Cassava</name>
    <name type="synonym">Jatropha manihot</name>
    <dbReference type="NCBI Taxonomy" id="3983"/>
    <lineage>
        <taxon>Eukaryota</taxon>
        <taxon>Viridiplantae</taxon>
        <taxon>Streptophyta</taxon>
        <taxon>Embryophyta</taxon>
        <taxon>Tracheophyta</taxon>
        <taxon>Spermatophyta</taxon>
        <taxon>Magnoliopsida</taxon>
        <taxon>eudicotyledons</taxon>
        <taxon>Gunneridae</taxon>
        <taxon>Pentapetalae</taxon>
        <taxon>rosids</taxon>
        <taxon>fabids</taxon>
        <taxon>Malpighiales</taxon>
        <taxon>Euphorbiaceae</taxon>
        <taxon>Crotonoideae</taxon>
        <taxon>Manihoteae</taxon>
        <taxon>Manihot</taxon>
    </lineage>
</organism>
<sequence length="41" mass="4791">MQDDPTMKNYRAQKTAEAVPSEVVGLQEQTNYYAFKFQVYT</sequence>
<name>A0A2C9UDN8_MANES</name>
<proteinExistence type="predicted"/>
<evidence type="ECO:0000313" key="1">
    <source>
        <dbReference type="EMBL" id="OAY28396.1"/>
    </source>
</evidence>
<dbReference type="EMBL" id="CM004401">
    <property type="protein sequence ID" value="OAY28396.1"/>
    <property type="molecule type" value="Genomic_DNA"/>
</dbReference>